<feature type="transmembrane region" description="Helical" evidence="1">
    <location>
        <begin position="138"/>
        <end position="159"/>
    </location>
</feature>
<comment type="caution">
    <text evidence="2">The sequence shown here is derived from an EMBL/GenBank/DDBJ whole genome shotgun (WGS) entry which is preliminary data.</text>
</comment>
<evidence type="ECO:0000313" key="2">
    <source>
        <dbReference type="EMBL" id="HAG0930107.1"/>
    </source>
</evidence>
<feature type="transmembrane region" description="Helical" evidence="1">
    <location>
        <begin position="165"/>
        <end position="182"/>
    </location>
</feature>
<protein>
    <submittedName>
        <fullName evidence="2">Uncharacterized protein</fullName>
    </submittedName>
</protein>
<evidence type="ECO:0000256" key="1">
    <source>
        <dbReference type="SAM" id="Phobius"/>
    </source>
</evidence>
<dbReference type="AlphaFoldDB" id="A0A758AKD3"/>
<organism evidence="2">
    <name type="scientific">Salmonella enterica</name>
    <name type="common">Salmonella choleraesuis</name>
    <dbReference type="NCBI Taxonomy" id="28901"/>
    <lineage>
        <taxon>Bacteria</taxon>
        <taxon>Pseudomonadati</taxon>
        <taxon>Pseudomonadota</taxon>
        <taxon>Gammaproteobacteria</taxon>
        <taxon>Enterobacterales</taxon>
        <taxon>Enterobacteriaceae</taxon>
        <taxon>Salmonella</taxon>
    </lineage>
</organism>
<keyword evidence="1" id="KW-1133">Transmembrane helix</keyword>
<keyword evidence="1" id="KW-0812">Transmembrane</keyword>
<proteinExistence type="predicted"/>
<dbReference type="EMBL" id="DAAXGR010000015">
    <property type="protein sequence ID" value="HAG0930107.1"/>
    <property type="molecule type" value="Genomic_DNA"/>
</dbReference>
<gene>
    <name evidence="2" type="ORF">G8S40_004155</name>
</gene>
<keyword evidence="1" id="KW-0472">Membrane</keyword>
<accession>A0A758AKD3</accession>
<name>A0A758AKD3_SALER</name>
<reference evidence="2" key="2">
    <citation type="submission" date="2020-02" db="EMBL/GenBank/DDBJ databases">
        <authorList>
            <consortium name="NCBI Pathogen Detection Project"/>
        </authorList>
    </citation>
    <scope>NUCLEOTIDE SEQUENCE</scope>
    <source>
        <strain evidence="2">MA.CK_94/00004459</strain>
    </source>
</reference>
<sequence>MDRELTDIQRTVNHVNHRLTQKTYSDRRTVADIQRKLCWLSDRFSRQKCPSPKKLDSVIRQLRKEAFWRDLENGEMTPLTKDISKLADLLEKRKRALEDRWLYRPWLCAETYTFSLPMMLICPACLIFIFFLYAGGPVLTITAVMSGYLACVGGIAFWLKDIPGLYWSVYIALSVIGLSFHLPGK</sequence>
<feature type="transmembrane region" description="Helical" evidence="1">
    <location>
        <begin position="112"/>
        <end position="133"/>
    </location>
</feature>
<reference evidence="2" key="1">
    <citation type="journal article" date="2018" name="Genome Biol.">
        <title>SKESA: strategic k-mer extension for scrupulous assemblies.</title>
        <authorList>
            <person name="Souvorov A."/>
            <person name="Agarwala R."/>
            <person name="Lipman D.J."/>
        </authorList>
    </citation>
    <scope>NUCLEOTIDE SEQUENCE</scope>
    <source>
        <strain evidence="2">MA.CK_94/00004459</strain>
    </source>
</reference>